<gene>
    <name evidence="1" type="ORF">BK741_29245</name>
</gene>
<evidence type="ECO:0000313" key="1">
    <source>
        <dbReference type="EMBL" id="OUB41102.1"/>
    </source>
</evidence>
<reference evidence="1 2" key="1">
    <citation type="submission" date="2016-10" db="EMBL/GenBank/DDBJ databases">
        <title>Comparative genomics of Bacillus thuringiensis reveals a path to pathogens against multiple invertebrate hosts.</title>
        <authorList>
            <person name="Zheng J."/>
            <person name="Gao Q."/>
            <person name="Liu H."/>
            <person name="Peng D."/>
            <person name="Ruan L."/>
            <person name="Sun M."/>
        </authorList>
    </citation>
    <scope>NUCLEOTIDE SEQUENCE [LARGE SCALE GENOMIC DNA]</scope>
    <source>
        <strain evidence="1">BGSC 4BW1</strain>
    </source>
</reference>
<proteinExistence type="predicted"/>
<organism evidence="1 2">
    <name type="scientific">Bacillus thuringiensis serovar iberica</name>
    <dbReference type="NCBI Taxonomy" id="180866"/>
    <lineage>
        <taxon>Bacteria</taxon>
        <taxon>Bacillati</taxon>
        <taxon>Bacillota</taxon>
        <taxon>Bacilli</taxon>
        <taxon>Bacillales</taxon>
        <taxon>Bacillaceae</taxon>
        <taxon>Bacillus</taxon>
        <taxon>Bacillus cereus group</taxon>
    </lineage>
</organism>
<evidence type="ECO:0000313" key="2">
    <source>
        <dbReference type="Proteomes" id="UP000195120"/>
    </source>
</evidence>
<name>A0A9X6LBU6_BACTU</name>
<keyword evidence="1" id="KW-0238">DNA-binding</keyword>
<accession>A0A9X6LBU6</accession>
<dbReference type="EMBL" id="MOOP01000159">
    <property type="protein sequence ID" value="OUB41102.1"/>
    <property type="molecule type" value="Genomic_DNA"/>
</dbReference>
<protein>
    <submittedName>
        <fullName evidence="1">DNA-binding protein</fullName>
    </submittedName>
</protein>
<dbReference type="GO" id="GO:0003677">
    <property type="term" value="F:DNA binding"/>
    <property type="evidence" value="ECO:0007669"/>
    <property type="project" value="UniProtKB-KW"/>
</dbReference>
<dbReference type="Proteomes" id="UP000195120">
    <property type="component" value="Unassembled WGS sequence"/>
</dbReference>
<dbReference type="AlphaFoldDB" id="A0A9X6LBU6"/>
<dbReference type="RefSeq" id="WP_086402086.1">
    <property type="nucleotide sequence ID" value="NZ_MOOP01000159.1"/>
</dbReference>
<comment type="caution">
    <text evidence="1">The sequence shown here is derived from an EMBL/GenBank/DDBJ whole genome shotgun (WGS) entry which is preliminary data.</text>
</comment>
<sequence>MEMIKWAIELGSSVNGNTSEELFPILEYYYGRDHLKSCLIASLLLEMELLPNKRTEIELKLCTSAYYAGLYKIGEKYANKLLLDHPETILYKNNVQLFKNFFNRNYDYCLYIWPNTYGYFIDVARALKWNLEQQGHTVIISEDLLTNAKNTIIFGANESIYTPLINIPRTAIIYNLEQLYDGCRWDNSQYLNVLKDREIWDYNLNNINWLQKRGLGTVIKHMKINYAPTLEFKSGVFTDFKDIDVLFIGSINKRRQFILDQLQKIAPNLNIIFGNQVWGIRRNELIARSKIILNIHYYSTGILETPRISQVVANKKFIISESSNPDDELDWPGIVFVPYNELINTILNYYQKSNERIILAEKSYEHFKSQKK</sequence>